<dbReference type="AlphaFoldDB" id="A0A422QUS7"/>
<protein>
    <submittedName>
        <fullName evidence="2">Polysaccharide pyruvyl transferase family protein</fullName>
    </submittedName>
</protein>
<proteinExistence type="predicted"/>
<dbReference type="Pfam" id="PF04230">
    <property type="entry name" value="PS_pyruv_trans"/>
    <property type="match status" value="1"/>
</dbReference>
<evidence type="ECO:0000259" key="1">
    <source>
        <dbReference type="Pfam" id="PF04230"/>
    </source>
</evidence>
<keyword evidence="3" id="KW-1185">Reference proteome</keyword>
<name>A0A422QUS7_9RHOB</name>
<dbReference type="RefSeq" id="WP_106692115.1">
    <property type="nucleotide sequence ID" value="NZ_PXNQ02000009.1"/>
</dbReference>
<evidence type="ECO:0000313" key="3">
    <source>
        <dbReference type="Proteomes" id="UP000238137"/>
    </source>
</evidence>
<organism evidence="2 3">
    <name type="scientific">Paracoccus methylarcula</name>
    <dbReference type="NCBI Taxonomy" id="72022"/>
    <lineage>
        <taxon>Bacteria</taxon>
        <taxon>Pseudomonadati</taxon>
        <taxon>Pseudomonadota</taxon>
        <taxon>Alphaproteobacteria</taxon>
        <taxon>Rhodobacterales</taxon>
        <taxon>Paracoccaceae</taxon>
        <taxon>Paracoccus</taxon>
    </lineage>
</organism>
<accession>A0A422QUS7</accession>
<dbReference type="GO" id="GO:0016740">
    <property type="term" value="F:transferase activity"/>
    <property type="evidence" value="ECO:0007669"/>
    <property type="project" value="UniProtKB-KW"/>
</dbReference>
<dbReference type="OrthoDB" id="9767435at2"/>
<evidence type="ECO:0000313" key="2">
    <source>
        <dbReference type="EMBL" id="RNF33740.1"/>
    </source>
</evidence>
<dbReference type="InterPro" id="IPR007345">
    <property type="entry name" value="Polysacch_pyruvyl_Trfase"/>
</dbReference>
<gene>
    <name evidence="2" type="ORF">A7A09_014770</name>
</gene>
<reference evidence="2" key="1">
    <citation type="submission" date="2018-05" db="EMBL/GenBank/DDBJ databases">
        <title>Reclassification of Methylarcula marina and Methylarcula terricola as Paracoccus methylarcula sp.nov., comb.nov. and Paracoccus terricola comb.nov.</title>
        <authorList>
            <person name="Shmareva M.N."/>
            <person name="Doronina N.V."/>
            <person name="Vasilenko O.V."/>
            <person name="Tarlachkov S.V."/>
            <person name="Trotsenko Y.A."/>
        </authorList>
    </citation>
    <scope>NUCLEOTIDE SEQUENCE [LARGE SCALE GENOMIC DNA]</scope>
    <source>
        <strain evidence="2">VKM B-2159</strain>
    </source>
</reference>
<keyword evidence="2" id="KW-0808">Transferase</keyword>
<feature type="domain" description="Polysaccharide pyruvyl transferase" evidence="1">
    <location>
        <begin position="93"/>
        <end position="327"/>
    </location>
</feature>
<dbReference type="Proteomes" id="UP000238137">
    <property type="component" value="Unassembled WGS sequence"/>
</dbReference>
<sequence length="397" mass="44357">MRILFHGPGTSSHLPEIRLPGTSGLTHAVTDTMAGLRSTHSLTSNRGNLIHGEAPSRIFACNRRQSAFANLGALHRQFGSRIGEVLSQRFDLLVLSAANFISAKKELVRLRDALNAIGNSVPFIVLGAGLQGQPILSEMHPSVQEILDIYNRRALIFGVRGLETEAWLHGNGFTNSRALGCPSMFVFPSSIMSIDGEDAIEKGKQANLITAGYLTVKGGRNYNRGVKLARAMRDLRGSYVFQDEFFAYADFFKKHGSFDDATCTGNRELLNDLLTREIGIPVDLQNYYYFSETSAWRQAARMHDAYIGDRFHGGIASLQAGRPGIFLCHDNRVAEMTDFYDLPRLTTDELISEGVENTFKKHLNKSAIHRQKETYLKRLNDFKEYMSKHNIQLLIPS</sequence>
<dbReference type="EMBL" id="PXNQ02000009">
    <property type="protein sequence ID" value="RNF33740.1"/>
    <property type="molecule type" value="Genomic_DNA"/>
</dbReference>
<comment type="caution">
    <text evidence="2">The sequence shown here is derived from an EMBL/GenBank/DDBJ whole genome shotgun (WGS) entry which is preliminary data.</text>
</comment>